<dbReference type="GeneID" id="43597389"/>
<dbReference type="InterPro" id="IPR051340">
    <property type="entry name" value="Haloalkane_dehalogenase"/>
</dbReference>
<dbReference type="InterPro" id="IPR000073">
    <property type="entry name" value="AB_hydrolase_1"/>
</dbReference>
<dbReference type="OrthoDB" id="6431331at2759"/>
<protein>
    <recommendedName>
        <fullName evidence="2">AB hydrolase-1 domain-containing protein</fullName>
    </recommendedName>
</protein>
<proteinExistence type="predicted"/>
<evidence type="ECO:0000313" key="3">
    <source>
        <dbReference type="EMBL" id="RDL37107.1"/>
    </source>
</evidence>
<dbReference type="InterPro" id="IPR029058">
    <property type="entry name" value="AB_hydrolase_fold"/>
</dbReference>
<evidence type="ECO:0000259" key="2">
    <source>
        <dbReference type="Pfam" id="PF00561"/>
    </source>
</evidence>
<accession>A0A370TNL8</accession>
<reference evidence="3 4" key="1">
    <citation type="journal article" date="2018" name="IMA Fungus">
        <title>IMA Genome-F 9: Draft genome sequence of Annulohypoxylon stygium, Aspergillus mulundensis, Berkeleyomyces basicola (syn. Thielaviopsis basicola), Ceratocystis smalleyi, two Cercospora beticola strains, Coleophoma cylindrospora, Fusarium fracticaudum, Phialophora cf. hyalina, and Morchella septimelata.</title>
        <authorList>
            <person name="Wingfield B.D."/>
            <person name="Bills G.F."/>
            <person name="Dong Y."/>
            <person name="Huang W."/>
            <person name="Nel W.J."/>
            <person name="Swalarsk-Parry B.S."/>
            <person name="Vaghefi N."/>
            <person name="Wilken P.M."/>
            <person name="An Z."/>
            <person name="de Beer Z.W."/>
            <person name="De Vos L."/>
            <person name="Chen L."/>
            <person name="Duong T.A."/>
            <person name="Gao Y."/>
            <person name="Hammerbacher A."/>
            <person name="Kikkert J.R."/>
            <person name="Li Y."/>
            <person name="Li H."/>
            <person name="Li K."/>
            <person name="Li Q."/>
            <person name="Liu X."/>
            <person name="Ma X."/>
            <person name="Naidoo K."/>
            <person name="Pethybridge S.J."/>
            <person name="Sun J."/>
            <person name="Steenkamp E.T."/>
            <person name="van der Nest M.A."/>
            <person name="van Wyk S."/>
            <person name="Wingfield M.J."/>
            <person name="Xiong C."/>
            <person name="Yue Q."/>
            <person name="Zhang X."/>
        </authorList>
    </citation>
    <scope>NUCLEOTIDE SEQUENCE [LARGE SCALE GENOMIC DNA]</scope>
    <source>
        <strain evidence="3 4">BP 5553</strain>
    </source>
</reference>
<dbReference type="PANTHER" id="PTHR42977">
    <property type="entry name" value="HYDROLASE-RELATED"/>
    <property type="match status" value="1"/>
</dbReference>
<organism evidence="3 4">
    <name type="scientific">Venustampulla echinocandica</name>
    <dbReference type="NCBI Taxonomy" id="2656787"/>
    <lineage>
        <taxon>Eukaryota</taxon>
        <taxon>Fungi</taxon>
        <taxon>Dikarya</taxon>
        <taxon>Ascomycota</taxon>
        <taxon>Pezizomycotina</taxon>
        <taxon>Leotiomycetes</taxon>
        <taxon>Helotiales</taxon>
        <taxon>Pleuroascaceae</taxon>
        <taxon>Venustampulla</taxon>
    </lineage>
</organism>
<dbReference type="Gene3D" id="3.40.50.1820">
    <property type="entry name" value="alpha/beta hydrolase"/>
    <property type="match status" value="1"/>
</dbReference>
<dbReference type="Proteomes" id="UP000254866">
    <property type="component" value="Unassembled WGS sequence"/>
</dbReference>
<feature type="domain" description="AB hydrolase-1" evidence="2">
    <location>
        <begin position="30"/>
        <end position="277"/>
    </location>
</feature>
<dbReference type="EMBL" id="NPIC01000003">
    <property type="protein sequence ID" value="RDL37107.1"/>
    <property type="molecule type" value="Genomic_DNA"/>
</dbReference>
<name>A0A370TNL8_9HELO</name>
<sequence>MAQYTTNFVSADGLDIFYRSSGPQNPSTSVVLLLHGFPSSSHQYRHLIPLLSTGSNNKYRIVAPDLPGFGFTKVPTSRNYVYTFENLSKSLEAFLDALKIEKFSMYVFDYGAPTGYRLALRRPGGIQAIITQNGNAYDDGLSAFWDTLRPYWKSGSSEDKDRVRAGVLTLEATEWQYTHGTNPSKIAPEAPFLDYALISRPGNDEVQLALFYDYQKNVELYPNFQGYFRSSKVPILAVWGKNDEIFLPEGAEAFKRDGGEKVEVKLLDAGHFAVESNAEEISKLMLEFLKRNGI</sequence>
<dbReference type="PANTHER" id="PTHR42977:SF3">
    <property type="entry name" value="AB HYDROLASE-1 DOMAIN-CONTAINING PROTEIN"/>
    <property type="match status" value="1"/>
</dbReference>
<dbReference type="SUPFAM" id="SSF53474">
    <property type="entry name" value="alpha/beta-Hydrolases"/>
    <property type="match status" value="1"/>
</dbReference>
<dbReference type="Pfam" id="PF00561">
    <property type="entry name" value="Abhydrolase_1"/>
    <property type="match status" value="1"/>
</dbReference>
<gene>
    <name evidence="3" type="ORF">BP5553_04540</name>
</gene>
<dbReference type="STRING" id="2656787.A0A370TNL8"/>
<dbReference type="PRINTS" id="PR00412">
    <property type="entry name" value="EPOXHYDRLASE"/>
</dbReference>
<evidence type="ECO:0000256" key="1">
    <source>
        <dbReference type="ARBA" id="ARBA00022801"/>
    </source>
</evidence>
<dbReference type="AlphaFoldDB" id="A0A370TNL8"/>
<evidence type="ECO:0000313" key="4">
    <source>
        <dbReference type="Proteomes" id="UP000254866"/>
    </source>
</evidence>
<dbReference type="InterPro" id="IPR000639">
    <property type="entry name" value="Epox_hydrolase-like"/>
</dbReference>
<dbReference type="PRINTS" id="PR00111">
    <property type="entry name" value="ABHYDROLASE"/>
</dbReference>
<dbReference type="GO" id="GO:0004301">
    <property type="term" value="F:epoxide hydrolase activity"/>
    <property type="evidence" value="ECO:0007669"/>
    <property type="project" value="TreeGrafter"/>
</dbReference>
<comment type="caution">
    <text evidence="3">The sequence shown here is derived from an EMBL/GenBank/DDBJ whole genome shotgun (WGS) entry which is preliminary data.</text>
</comment>
<dbReference type="RefSeq" id="XP_031869763.1">
    <property type="nucleotide sequence ID" value="XM_032013163.1"/>
</dbReference>
<keyword evidence="4" id="KW-1185">Reference proteome</keyword>
<keyword evidence="1" id="KW-0378">Hydrolase</keyword>